<dbReference type="Pfam" id="PF13098">
    <property type="entry name" value="Thioredoxin_2"/>
    <property type="match status" value="1"/>
</dbReference>
<organism evidence="3 4">
    <name type="scientific">Moraxella bovoculi 237</name>
    <dbReference type="NCBI Taxonomy" id="743974"/>
    <lineage>
        <taxon>Bacteria</taxon>
        <taxon>Pseudomonadati</taxon>
        <taxon>Pseudomonadota</taxon>
        <taxon>Gammaproteobacteria</taxon>
        <taxon>Moraxellales</taxon>
        <taxon>Moraxellaceae</taxon>
        <taxon>Moraxella</taxon>
    </lineage>
</organism>
<dbReference type="CDD" id="cd03020">
    <property type="entry name" value="DsbA_DsbC_DsbG"/>
    <property type="match status" value="1"/>
</dbReference>
<dbReference type="PANTHER" id="PTHR35272:SF3">
    <property type="entry name" value="THIOL:DISULFIDE INTERCHANGE PROTEIN DSBC"/>
    <property type="match status" value="1"/>
</dbReference>
<comment type="function">
    <text evidence="1">Required for disulfide bond formation in some periplasmic proteins. Acts by transferring its disulfide bond to other proteins and is reduced in the process.</text>
</comment>
<dbReference type="SUPFAM" id="SSF52833">
    <property type="entry name" value="Thioredoxin-like"/>
    <property type="match status" value="1"/>
</dbReference>
<comment type="subcellular location">
    <subcellularLocation>
        <location evidence="1">Periplasm</location>
    </subcellularLocation>
</comment>
<evidence type="ECO:0000256" key="1">
    <source>
        <dbReference type="RuleBase" id="RU364038"/>
    </source>
</evidence>
<feature type="domain" description="Thioredoxin-like fold" evidence="2">
    <location>
        <begin position="194"/>
        <end position="320"/>
    </location>
</feature>
<evidence type="ECO:0000313" key="4">
    <source>
        <dbReference type="Proteomes" id="UP000035860"/>
    </source>
</evidence>
<dbReference type="Gene3D" id="3.10.450.70">
    <property type="entry name" value="Disulphide bond isomerase, DsbC/G, N-terminal"/>
    <property type="match status" value="1"/>
</dbReference>
<sequence>MKTLLKSLSLAVILSLGTAHANINEAQIRATLNGAGLSIPVESIQPSPISSLLLLSLGQGQEPLLITHDLNYVIQGNIEPNPSPKAATGNHPKAKAGTPITNAHKADLLANMTVLKNIDQQAAFYHTNVDGLLWGVSASGTPFLVSSDGRYFINGEISVIEDGLFAGLDTDFEYAKNRHALGQLDQETLAIYPAKGTERAVVYIATDINCPYCKIFHSKINEFNNKGITIKAIGYPVYDESPEPMRQIWCESDNTKRASLLSAAMRGIRIRATCQGDENNLTHNQLAAQSLAIFATPAIFNDQGELFQGDFNGEEFLEFLNIK</sequence>
<keyword evidence="1" id="KW-0676">Redox-active center</keyword>
<dbReference type="InterPro" id="IPR051470">
    <property type="entry name" value="Thiol:disulfide_interchange"/>
</dbReference>
<dbReference type="eggNOG" id="COG1651">
    <property type="taxonomic scope" value="Bacteria"/>
</dbReference>
<feature type="chain" id="PRO_5010002079" description="Thiol:disulfide interchange protein" evidence="1">
    <location>
        <begin position="22"/>
        <end position="323"/>
    </location>
</feature>
<dbReference type="GeneID" id="301974537"/>
<dbReference type="PANTHER" id="PTHR35272">
    <property type="entry name" value="THIOL:DISULFIDE INTERCHANGE PROTEIN DSBC-RELATED"/>
    <property type="match status" value="1"/>
</dbReference>
<keyword evidence="1" id="KW-0574">Periplasm</keyword>
<accession>A0A066UMU0</accession>
<proteinExistence type="inferred from homology"/>
<reference evidence="3 4" key="1">
    <citation type="journal article" date="2014" name="Genome Announc.">
        <title>Draft Genome Sequence of Moraxella bovoculi Strain 237T (ATCC BAA-1259T) Isolated from a Calf with Infectious Bovine Keratoconjunctivitis.</title>
        <authorList>
            <person name="Calcutt M.J."/>
            <person name="Foecking M.F."/>
            <person name="Martin N.T."/>
            <person name="Mhlanga-Mutangadura T."/>
            <person name="Reilly T.J."/>
        </authorList>
    </citation>
    <scope>NUCLEOTIDE SEQUENCE [LARGE SCALE GENOMIC DNA]</scope>
    <source>
        <strain evidence="3 4">237</strain>
    </source>
</reference>
<dbReference type="AlphaFoldDB" id="A0A066UMU0"/>
<dbReference type="Gene3D" id="3.40.30.10">
    <property type="entry name" value="Glutaredoxin"/>
    <property type="match status" value="1"/>
</dbReference>
<comment type="similarity">
    <text evidence="1">Belongs to the thioredoxin family. DsbC subfamily.</text>
</comment>
<protein>
    <recommendedName>
        <fullName evidence="1">Thiol:disulfide interchange protein</fullName>
    </recommendedName>
</protein>
<dbReference type="GO" id="GO:0042597">
    <property type="term" value="C:periplasmic space"/>
    <property type="evidence" value="ECO:0007669"/>
    <property type="project" value="UniProtKB-SubCell"/>
</dbReference>
<feature type="signal peptide" evidence="1">
    <location>
        <begin position="1"/>
        <end position="21"/>
    </location>
</feature>
<dbReference type="InterPro" id="IPR009094">
    <property type="entry name" value="DiS-bond_isomerase_DsbC/G_N_sf"/>
</dbReference>
<dbReference type="InterPro" id="IPR012336">
    <property type="entry name" value="Thioredoxin-like_fold"/>
</dbReference>
<dbReference type="RefSeq" id="WP_036363699.1">
    <property type="nucleotide sequence ID" value="NZ_AOMT01000011.1"/>
</dbReference>
<dbReference type="Proteomes" id="UP000035860">
    <property type="component" value="Unassembled WGS sequence"/>
</dbReference>
<keyword evidence="4" id="KW-1185">Reference proteome</keyword>
<evidence type="ECO:0000313" key="3">
    <source>
        <dbReference type="EMBL" id="KDN25533.1"/>
    </source>
</evidence>
<comment type="caution">
    <text evidence="3">The sequence shown here is derived from an EMBL/GenBank/DDBJ whole genome shotgun (WGS) entry which is preliminary data.</text>
</comment>
<dbReference type="EMBL" id="AOMT01000011">
    <property type="protein sequence ID" value="KDN25533.1"/>
    <property type="molecule type" value="Genomic_DNA"/>
</dbReference>
<name>A0A066UMU0_9GAMM</name>
<dbReference type="InterPro" id="IPR036249">
    <property type="entry name" value="Thioredoxin-like_sf"/>
</dbReference>
<keyword evidence="1" id="KW-0732">Signal</keyword>
<evidence type="ECO:0000259" key="2">
    <source>
        <dbReference type="Pfam" id="PF13098"/>
    </source>
</evidence>
<gene>
    <name evidence="3" type="ORF">MBO_03512</name>
</gene>
<dbReference type="InterPro" id="IPR033954">
    <property type="entry name" value="DiS-bond_Isoase_DsbC/G"/>
</dbReference>
<dbReference type="OrthoDB" id="12976at2"/>